<evidence type="ECO:0000313" key="3">
    <source>
        <dbReference type="Proteomes" id="UP000190896"/>
    </source>
</evidence>
<protein>
    <recommendedName>
        <fullName evidence="4">DUF192 domain-containing protein</fullName>
    </recommendedName>
</protein>
<keyword evidence="3" id="KW-1185">Reference proteome</keyword>
<reference evidence="2 3" key="1">
    <citation type="submission" date="2016-11" db="EMBL/GenBank/DDBJ databases">
        <title>Mixed transmission modes and dynamic genome evolution in an obligate animal-bacterial symbiosis.</title>
        <authorList>
            <person name="Russell S.L."/>
            <person name="Corbett-Detig R.B."/>
            <person name="Cavanaugh C.M."/>
        </authorList>
    </citation>
    <scope>NUCLEOTIDE SEQUENCE [LARGE SCALE GENOMIC DNA]</scope>
    <source>
        <strain evidence="2">Se-Cadez</strain>
    </source>
</reference>
<dbReference type="Gene3D" id="2.60.120.1140">
    <property type="entry name" value="Protein of unknown function DUF192"/>
    <property type="match status" value="1"/>
</dbReference>
<dbReference type="RefSeq" id="WP_172838822.1">
    <property type="nucleotide sequence ID" value="NZ_MPRJ01000044.1"/>
</dbReference>
<sequence length="151" mass="16996">MNFLCYIKTKALLGVVLWSVLLSTGCDARELVTVEVGGIPVSVEVASDPDARRIGLMSRRHLDADKGMLFVFPRQEIKAIWMRDTLIPLDVGFFDMKGMLVNYLSMEPRTETLHFSVAPAIYALEMNQGWYEANGIEPGMRLELPYAIQGR</sequence>
<dbReference type="AlphaFoldDB" id="A0A1T2KU29"/>
<keyword evidence="1" id="KW-0732">Signal</keyword>
<dbReference type="InterPro" id="IPR038695">
    <property type="entry name" value="Saro_0823-like_sf"/>
</dbReference>
<feature type="chain" id="PRO_5013363753" description="DUF192 domain-containing protein" evidence="1">
    <location>
        <begin position="29"/>
        <end position="151"/>
    </location>
</feature>
<name>A0A1T2KU29_9GAMM</name>
<dbReference type="Proteomes" id="UP000190896">
    <property type="component" value="Unassembled WGS sequence"/>
</dbReference>
<proteinExistence type="predicted"/>
<dbReference type="EMBL" id="MPRJ01000044">
    <property type="protein sequence ID" value="OOZ36322.1"/>
    <property type="molecule type" value="Genomic_DNA"/>
</dbReference>
<dbReference type="InterPro" id="IPR003795">
    <property type="entry name" value="DUF192"/>
</dbReference>
<gene>
    <name evidence="2" type="ORF">BOW51_07645</name>
</gene>
<evidence type="ECO:0000313" key="2">
    <source>
        <dbReference type="EMBL" id="OOZ36322.1"/>
    </source>
</evidence>
<accession>A0A1T2KU29</accession>
<feature type="signal peptide" evidence="1">
    <location>
        <begin position="1"/>
        <end position="28"/>
    </location>
</feature>
<dbReference type="Pfam" id="PF02643">
    <property type="entry name" value="DUF192"/>
    <property type="match status" value="1"/>
</dbReference>
<evidence type="ECO:0000256" key="1">
    <source>
        <dbReference type="SAM" id="SignalP"/>
    </source>
</evidence>
<dbReference type="PANTHER" id="PTHR37953:SF1">
    <property type="entry name" value="UPF0127 PROTEIN MJ1496"/>
    <property type="match status" value="1"/>
</dbReference>
<evidence type="ECO:0008006" key="4">
    <source>
        <dbReference type="Google" id="ProtNLM"/>
    </source>
</evidence>
<comment type="caution">
    <text evidence="2">The sequence shown here is derived from an EMBL/GenBank/DDBJ whole genome shotgun (WGS) entry which is preliminary data.</text>
</comment>
<dbReference type="PANTHER" id="PTHR37953">
    <property type="entry name" value="UPF0127 PROTEIN MJ1496"/>
    <property type="match status" value="1"/>
</dbReference>
<organism evidence="2 3">
    <name type="scientific">Solemya velesiana gill symbiont</name>
    <dbReference type="NCBI Taxonomy" id="1918948"/>
    <lineage>
        <taxon>Bacteria</taxon>
        <taxon>Pseudomonadati</taxon>
        <taxon>Pseudomonadota</taxon>
        <taxon>Gammaproteobacteria</taxon>
        <taxon>sulfur-oxidizing symbionts</taxon>
    </lineage>
</organism>